<dbReference type="RefSeq" id="WP_014126517.1">
    <property type="nucleotide sequence ID" value="NC_016070.1"/>
</dbReference>
<dbReference type="eggNOG" id="arCOG05700">
    <property type="taxonomic scope" value="Archaea"/>
</dbReference>
<proteinExistence type="predicted"/>
<accession>G4RNW6</accession>
<sequence>MITLPTPATVAVGQRGGRLSFYYVEADKFHDMSYPIEGVDLAELSIQGSELRSHLVMASLSTSIVKAVAVDGDVDVLDAAGLRRMKRMKVTIQSVRNREVGKWEDAWNKLLIIGGGKRALALGASRAGALFHINASLTDRRRIETALNVLLALKGFGETTLTCSCRLGPMPVEILSRHDNEYVLVKIYFNILSRKSEEVVVIRGIGGNILRRRIGPLDLINKYIEEVLA</sequence>
<dbReference type="AlphaFoldDB" id="G4RNW6"/>
<dbReference type="EMBL" id="FN869859">
    <property type="protein sequence ID" value="CCC81260.1"/>
    <property type="molecule type" value="Genomic_DNA"/>
</dbReference>
<keyword evidence="2" id="KW-1185">Reference proteome</keyword>
<name>G4RNW6_THETK</name>
<organism evidence="1 2">
    <name type="scientific">Thermoproteus tenax (strain ATCC 35583 / DSM 2078 / JCM 9277 / NBRC 100435 / Kra 1)</name>
    <dbReference type="NCBI Taxonomy" id="768679"/>
    <lineage>
        <taxon>Archaea</taxon>
        <taxon>Thermoproteota</taxon>
        <taxon>Thermoprotei</taxon>
        <taxon>Thermoproteales</taxon>
        <taxon>Thermoproteaceae</taxon>
        <taxon>Thermoproteus</taxon>
    </lineage>
</organism>
<dbReference type="PATRIC" id="fig|768679.9.peg.611"/>
<dbReference type="HOGENOM" id="CLU_1207674_0_0_2"/>
<dbReference type="Proteomes" id="UP000002654">
    <property type="component" value="Chromosome"/>
</dbReference>
<dbReference type="GeneID" id="11263596"/>
<protein>
    <submittedName>
        <fullName evidence="1">Uncharacterized protein</fullName>
    </submittedName>
</protein>
<dbReference type="STRING" id="768679.TTX_0599"/>
<evidence type="ECO:0000313" key="1">
    <source>
        <dbReference type="EMBL" id="CCC81260.1"/>
    </source>
</evidence>
<evidence type="ECO:0000313" key="2">
    <source>
        <dbReference type="Proteomes" id="UP000002654"/>
    </source>
</evidence>
<reference evidence="1 2" key="1">
    <citation type="journal article" date="2011" name="PLoS ONE">
        <title>The complete genome sequence of Thermoproteus tenax: a physiologically versatile member of the Crenarchaeota.</title>
        <authorList>
            <person name="Siebers B."/>
            <person name="Zaparty M."/>
            <person name="Raddatz G."/>
            <person name="Tjaden B."/>
            <person name="Albers S.V."/>
            <person name="Bell S.D."/>
            <person name="Blombach F."/>
            <person name="Kletzin A."/>
            <person name="Kyrpides N."/>
            <person name="Lanz C."/>
            <person name="Plagens A."/>
            <person name="Rampp M."/>
            <person name="Rosinus A."/>
            <person name="von Jan M."/>
            <person name="Makarova K.S."/>
            <person name="Klenk H.P."/>
            <person name="Schuster S.C."/>
            <person name="Hensel R."/>
        </authorList>
    </citation>
    <scope>NUCLEOTIDE SEQUENCE [LARGE SCALE GENOMIC DNA]</scope>
    <source>
        <strain evidence="2">ATCC 35583 / DSM 2078 / JCM 9277 / NBRC 100435 / Kra 1</strain>
    </source>
</reference>
<gene>
    <name evidence="1" type="ordered locus">TTX_0599</name>
</gene>
<dbReference type="OrthoDB" id="25931at2157"/>
<dbReference type="PaxDb" id="768679-TTX_0599"/>
<dbReference type="KEGG" id="ttn:TTX_0599"/>